<reference evidence="4 5" key="1">
    <citation type="submission" date="2016-10" db="EMBL/GenBank/DDBJ databases">
        <authorList>
            <person name="de Groot N.N."/>
        </authorList>
    </citation>
    <scope>NUCLEOTIDE SEQUENCE [LARGE SCALE GENOMIC DNA]</scope>
    <source>
        <strain evidence="4 5">DSM 27375</strain>
    </source>
</reference>
<evidence type="ECO:0000313" key="4">
    <source>
        <dbReference type="EMBL" id="SDF07928.1"/>
    </source>
</evidence>
<evidence type="ECO:0000259" key="3">
    <source>
        <dbReference type="PROSITE" id="PS50405"/>
    </source>
</evidence>
<dbReference type="SFLD" id="SFLDS00019">
    <property type="entry name" value="Glutathione_Transferase_(cytos"/>
    <property type="match status" value="1"/>
</dbReference>
<dbReference type="SFLD" id="SFLDG01151">
    <property type="entry name" value="Main.2:_Nu-like"/>
    <property type="match status" value="1"/>
</dbReference>
<dbReference type="InterPro" id="IPR040079">
    <property type="entry name" value="Glutathione_S-Trfase"/>
</dbReference>
<dbReference type="PROSITE" id="PS50404">
    <property type="entry name" value="GST_NTER"/>
    <property type="match status" value="1"/>
</dbReference>
<dbReference type="EMBL" id="FNBL01000002">
    <property type="protein sequence ID" value="SDF07928.1"/>
    <property type="molecule type" value="Genomic_DNA"/>
</dbReference>
<dbReference type="Gene3D" id="3.40.30.10">
    <property type="entry name" value="Glutaredoxin"/>
    <property type="match status" value="1"/>
</dbReference>
<gene>
    <name evidence="4" type="ORF">SAMN04488117_102202</name>
</gene>
<feature type="domain" description="GST C-terminal" evidence="3">
    <location>
        <begin position="93"/>
        <end position="221"/>
    </location>
</feature>
<dbReference type="PANTHER" id="PTHR44051:SF19">
    <property type="entry name" value="DISULFIDE-BOND OXIDOREDUCTASE YFCG"/>
    <property type="match status" value="1"/>
</dbReference>
<dbReference type="Gene3D" id="1.20.1050.10">
    <property type="match status" value="1"/>
</dbReference>
<dbReference type="InterPro" id="IPR036249">
    <property type="entry name" value="Thioredoxin-like_sf"/>
</dbReference>
<dbReference type="OrthoDB" id="9803562at2"/>
<accession>A0A1G7I5Q8</accession>
<dbReference type="CDD" id="cd03048">
    <property type="entry name" value="GST_N_Ure2p_like"/>
    <property type="match status" value="1"/>
</dbReference>
<dbReference type="InterPro" id="IPR004045">
    <property type="entry name" value="Glutathione_S-Trfase_N"/>
</dbReference>
<evidence type="ECO:0000256" key="1">
    <source>
        <dbReference type="RuleBase" id="RU003494"/>
    </source>
</evidence>
<evidence type="ECO:0000259" key="2">
    <source>
        <dbReference type="PROSITE" id="PS50404"/>
    </source>
</evidence>
<dbReference type="Proteomes" id="UP000182284">
    <property type="component" value="Unassembled WGS sequence"/>
</dbReference>
<dbReference type="GO" id="GO:0016740">
    <property type="term" value="F:transferase activity"/>
    <property type="evidence" value="ECO:0007669"/>
    <property type="project" value="UniProtKB-KW"/>
</dbReference>
<organism evidence="4 5">
    <name type="scientific">Celeribacter baekdonensis</name>
    <dbReference type="NCBI Taxonomy" id="875171"/>
    <lineage>
        <taxon>Bacteria</taxon>
        <taxon>Pseudomonadati</taxon>
        <taxon>Pseudomonadota</taxon>
        <taxon>Alphaproteobacteria</taxon>
        <taxon>Rhodobacterales</taxon>
        <taxon>Roseobacteraceae</taxon>
        <taxon>Celeribacter</taxon>
    </lineage>
</organism>
<sequence>MIDTPITLFYWPTPNGWKISIALEEMGLPYEVKFVNIGAGEQFDPAFLKHAPNNRMPAIYDPEGPSGRPISIFESGAILQYLARKCGHFYGGGERDQVAVDQWLMWQMGGLGPMAGQAHHFLKYAPKMEPPHDLPYAKDRYRNEVARLYGVLDRRLAEEEFVAGDFYSIADMAIWPWASLWEGQEQTLDDKPHLARWLARIAARPAVQRGRALGAERRTDTANDKAAQKILFGSSKGT</sequence>
<dbReference type="InterPro" id="IPR010987">
    <property type="entry name" value="Glutathione-S-Trfase_C-like"/>
</dbReference>
<protein>
    <submittedName>
        <fullName evidence="4">Glutathione S-transferase</fullName>
    </submittedName>
</protein>
<keyword evidence="4" id="KW-0808">Transferase</keyword>
<dbReference type="InterPro" id="IPR036282">
    <property type="entry name" value="Glutathione-S-Trfase_C_sf"/>
</dbReference>
<dbReference type="Pfam" id="PF02798">
    <property type="entry name" value="GST_N"/>
    <property type="match status" value="1"/>
</dbReference>
<dbReference type="PROSITE" id="PS50405">
    <property type="entry name" value="GST_CTER"/>
    <property type="match status" value="1"/>
</dbReference>
<dbReference type="SUPFAM" id="SSF52833">
    <property type="entry name" value="Thioredoxin-like"/>
    <property type="match status" value="1"/>
</dbReference>
<comment type="similarity">
    <text evidence="1">Belongs to the GST superfamily.</text>
</comment>
<dbReference type="AlphaFoldDB" id="A0A1G7I5Q8"/>
<feature type="domain" description="GST N-terminal" evidence="2">
    <location>
        <begin position="3"/>
        <end position="90"/>
    </location>
</feature>
<dbReference type="SUPFAM" id="SSF47616">
    <property type="entry name" value="GST C-terminal domain-like"/>
    <property type="match status" value="1"/>
</dbReference>
<dbReference type="RefSeq" id="WP_074641896.1">
    <property type="nucleotide sequence ID" value="NZ_FNBL01000002.1"/>
</dbReference>
<dbReference type="Pfam" id="PF00043">
    <property type="entry name" value="GST_C"/>
    <property type="match status" value="1"/>
</dbReference>
<name>A0A1G7I5Q8_9RHOB</name>
<dbReference type="CDD" id="cd10291">
    <property type="entry name" value="GST_C_YfcG_like"/>
    <property type="match status" value="1"/>
</dbReference>
<dbReference type="SFLD" id="SFLDG00358">
    <property type="entry name" value="Main_(cytGST)"/>
    <property type="match status" value="1"/>
</dbReference>
<evidence type="ECO:0000313" key="5">
    <source>
        <dbReference type="Proteomes" id="UP000182284"/>
    </source>
</evidence>
<dbReference type="PANTHER" id="PTHR44051">
    <property type="entry name" value="GLUTATHIONE S-TRANSFERASE-RELATED"/>
    <property type="match status" value="1"/>
</dbReference>
<proteinExistence type="inferred from homology"/>
<dbReference type="InterPro" id="IPR004046">
    <property type="entry name" value="GST_C"/>
</dbReference>